<evidence type="ECO:0000313" key="1">
    <source>
        <dbReference type="EMBL" id="KLT42356.1"/>
    </source>
</evidence>
<dbReference type="GeneID" id="28988129"/>
<dbReference type="AlphaFoldDB" id="A0A0J0XMM1"/>
<dbReference type="EMBL" id="KQ087206">
    <property type="protein sequence ID" value="KLT42356.1"/>
    <property type="molecule type" value="Genomic_DNA"/>
</dbReference>
<protein>
    <recommendedName>
        <fullName evidence="3">F-box domain-containing protein</fullName>
    </recommendedName>
</protein>
<dbReference type="Proteomes" id="UP000053611">
    <property type="component" value="Unassembled WGS sequence"/>
</dbReference>
<proteinExistence type="predicted"/>
<reference evidence="1 2" key="1">
    <citation type="submission" date="2015-03" db="EMBL/GenBank/DDBJ databases">
        <title>Genomics and transcriptomics of the oil-accumulating basidiomycete yeast T. oleaginosus allow insights into substrate utilization and the diverse evolutionary trajectories of mating systems in fungi.</title>
        <authorList>
            <consortium name="DOE Joint Genome Institute"/>
            <person name="Kourist R."/>
            <person name="Kracht O."/>
            <person name="Bracharz F."/>
            <person name="Lipzen A."/>
            <person name="Nolan M."/>
            <person name="Ohm R."/>
            <person name="Grigoriev I."/>
            <person name="Sun S."/>
            <person name="Heitman J."/>
            <person name="Bruck T."/>
            <person name="Nowrousian M."/>
        </authorList>
    </citation>
    <scope>NUCLEOTIDE SEQUENCE [LARGE SCALE GENOMIC DNA]</scope>
    <source>
        <strain evidence="1 2">IBC0246</strain>
    </source>
</reference>
<name>A0A0J0XMM1_9TREE</name>
<keyword evidence="2" id="KW-1185">Reference proteome</keyword>
<dbReference type="RefSeq" id="XP_018278847.1">
    <property type="nucleotide sequence ID" value="XM_018427526.1"/>
</dbReference>
<evidence type="ECO:0008006" key="3">
    <source>
        <dbReference type="Google" id="ProtNLM"/>
    </source>
</evidence>
<sequence length="418" mass="46983">MGAAASSIASVAPVDAIVPDKAEGQAPTGPLSPFPPEIIDAMLDYLEWPEVLALLRVNSVFYSAIAWRVVDRVRIFERDGVLELEAQHTEQRLFLPPRVVSKWLPVLVEQVDIYPHAARLIHPPNWRMYEQHKSPALEALCGPKRRAQPDLPSFRTLRLFFGGADGHNVLHTDMPPYEQHYLSCLMAPTRRPTTITLRDVPAKALKHLHSLLPDDYCYLLERQVHVIGPDLVGEHGTVNGTIYLNWWAGGRALTKLESAEVVFWTPTGGEWLPIPRTREAEWSHGLLQRWFDRMLRTLQMSFIELSGPAPPPELVPGTPQPRQQPQVRLTIVNAGAISPACYARPADVTQPDKWASYRAREDAVKAAFDDVWTSTLPPTLGAKRAQLAQRVRFVSLDEWVQEGRWRGVFDPAEVGLEG</sequence>
<organism evidence="1 2">
    <name type="scientific">Cutaneotrichosporon oleaginosum</name>
    <dbReference type="NCBI Taxonomy" id="879819"/>
    <lineage>
        <taxon>Eukaryota</taxon>
        <taxon>Fungi</taxon>
        <taxon>Dikarya</taxon>
        <taxon>Basidiomycota</taxon>
        <taxon>Agaricomycotina</taxon>
        <taxon>Tremellomycetes</taxon>
        <taxon>Trichosporonales</taxon>
        <taxon>Trichosporonaceae</taxon>
        <taxon>Cutaneotrichosporon</taxon>
    </lineage>
</organism>
<accession>A0A0J0XMM1</accession>
<gene>
    <name evidence="1" type="ORF">CC85DRAFT_92740</name>
</gene>
<evidence type="ECO:0000313" key="2">
    <source>
        <dbReference type="Proteomes" id="UP000053611"/>
    </source>
</evidence>